<organism evidence="3 4">
    <name type="scientific">Anoxybacter fermentans</name>
    <dbReference type="NCBI Taxonomy" id="1323375"/>
    <lineage>
        <taxon>Bacteria</taxon>
        <taxon>Bacillati</taxon>
        <taxon>Bacillota</taxon>
        <taxon>Clostridia</taxon>
        <taxon>Halanaerobiales</taxon>
        <taxon>Anoxybacter</taxon>
    </lineage>
</organism>
<proteinExistence type="predicted"/>
<name>A0A3S9SVG0_9FIRM</name>
<reference evidence="3 4" key="1">
    <citation type="submission" date="2016-07" db="EMBL/GenBank/DDBJ databases">
        <title>Genome and transcriptome analysis of iron-reducing fermentative bacteria Anoxybacter fermentans.</title>
        <authorList>
            <person name="Zeng X."/>
            <person name="Shao Z."/>
        </authorList>
    </citation>
    <scope>NUCLEOTIDE SEQUENCE [LARGE SCALE GENOMIC DNA]</scope>
    <source>
        <strain evidence="3 4">DY22613</strain>
    </source>
</reference>
<feature type="domain" description="HD-GYP" evidence="2">
    <location>
        <begin position="9"/>
        <end position="204"/>
    </location>
</feature>
<dbReference type="InterPro" id="IPR003607">
    <property type="entry name" value="HD/PDEase_dom"/>
</dbReference>
<dbReference type="InterPro" id="IPR006674">
    <property type="entry name" value="HD_domain"/>
</dbReference>
<dbReference type="PROSITE" id="PS51831">
    <property type="entry name" value="HD"/>
    <property type="match status" value="1"/>
</dbReference>
<dbReference type="CDD" id="cd00077">
    <property type="entry name" value="HDc"/>
    <property type="match status" value="1"/>
</dbReference>
<dbReference type="RefSeq" id="WP_127015595.1">
    <property type="nucleotide sequence ID" value="NZ_CP016379.1"/>
</dbReference>
<dbReference type="GO" id="GO:0016787">
    <property type="term" value="F:hydrolase activity"/>
    <property type="evidence" value="ECO:0007669"/>
    <property type="project" value="UniProtKB-KW"/>
</dbReference>
<gene>
    <name evidence="3" type="ORF">BBF96_01930</name>
</gene>
<evidence type="ECO:0000259" key="1">
    <source>
        <dbReference type="PROSITE" id="PS51831"/>
    </source>
</evidence>
<evidence type="ECO:0000313" key="3">
    <source>
        <dbReference type="EMBL" id="AZR72264.1"/>
    </source>
</evidence>
<dbReference type="Pfam" id="PF13487">
    <property type="entry name" value="HD_5"/>
    <property type="match status" value="1"/>
</dbReference>
<accession>A0A3S9SVG0</accession>
<protein>
    <submittedName>
        <fullName evidence="3">Phosphohydrolase</fullName>
    </submittedName>
</protein>
<dbReference type="SMART" id="SM00471">
    <property type="entry name" value="HDc"/>
    <property type="match status" value="1"/>
</dbReference>
<dbReference type="AlphaFoldDB" id="A0A3S9SVG0"/>
<dbReference type="InterPro" id="IPR006675">
    <property type="entry name" value="HDIG_dom"/>
</dbReference>
<dbReference type="PANTHER" id="PTHR45228:SF4">
    <property type="entry name" value="LIPOPROTEIN"/>
    <property type="match status" value="1"/>
</dbReference>
<dbReference type="InterPro" id="IPR052020">
    <property type="entry name" value="Cyclic_di-GMP/3'3'-cGAMP_PDE"/>
</dbReference>
<dbReference type="SUPFAM" id="SSF109604">
    <property type="entry name" value="HD-domain/PDEase-like"/>
    <property type="match status" value="1"/>
</dbReference>
<dbReference type="Gene3D" id="1.10.3210.10">
    <property type="entry name" value="Hypothetical protein af1432"/>
    <property type="match status" value="1"/>
</dbReference>
<dbReference type="PROSITE" id="PS51832">
    <property type="entry name" value="HD_GYP"/>
    <property type="match status" value="1"/>
</dbReference>
<evidence type="ECO:0000313" key="4">
    <source>
        <dbReference type="Proteomes" id="UP000267250"/>
    </source>
</evidence>
<keyword evidence="3" id="KW-0378">Hydrolase</keyword>
<dbReference type="KEGG" id="aft:BBF96_01930"/>
<sequence length="226" mass="26331">MVSGTYLISCVDFHEFVESLAKALDTKDHYTYGHSERVSQLVERIALEMGMKEEQMFMAHIAAHLHDIGKIGIPDSILNKPGRLTEDEFKIVQQHPLKGFEILNKVKSFRKIAEIVKYHHERYDGKGYPDGLKGERIPLEARIIAVADAFDAMTSYRPYRKKMKISEAIQELKEHIYDQFDPEVVEVIENIYREDQSFLEELVVSGTEDYHYLEVKHENIYHSRKS</sequence>
<keyword evidence="4" id="KW-1185">Reference proteome</keyword>
<dbReference type="NCBIfam" id="TIGR00277">
    <property type="entry name" value="HDIG"/>
    <property type="match status" value="1"/>
</dbReference>
<dbReference type="PANTHER" id="PTHR45228">
    <property type="entry name" value="CYCLIC DI-GMP PHOSPHODIESTERASE TM_0186-RELATED"/>
    <property type="match status" value="1"/>
</dbReference>
<dbReference type="OrthoDB" id="9804747at2"/>
<dbReference type="InterPro" id="IPR037522">
    <property type="entry name" value="HD_GYP_dom"/>
</dbReference>
<feature type="domain" description="HD" evidence="1">
    <location>
        <begin position="31"/>
        <end position="153"/>
    </location>
</feature>
<dbReference type="Proteomes" id="UP000267250">
    <property type="component" value="Chromosome"/>
</dbReference>
<dbReference type="EMBL" id="CP016379">
    <property type="protein sequence ID" value="AZR72264.1"/>
    <property type="molecule type" value="Genomic_DNA"/>
</dbReference>
<evidence type="ECO:0000259" key="2">
    <source>
        <dbReference type="PROSITE" id="PS51832"/>
    </source>
</evidence>